<dbReference type="PANTHER" id="PTHR47691:SF3">
    <property type="entry name" value="HTH-TYPE TRANSCRIPTIONAL REGULATOR RV0890C-RELATED"/>
    <property type="match status" value="1"/>
</dbReference>
<dbReference type="InterPro" id="IPR027417">
    <property type="entry name" value="P-loop_NTPase"/>
</dbReference>
<feature type="domain" description="HTH luxR-type" evidence="2">
    <location>
        <begin position="705"/>
        <end position="770"/>
    </location>
</feature>
<feature type="region of interest" description="Disordered" evidence="1">
    <location>
        <begin position="771"/>
        <end position="800"/>
    </location>
</feature>
<dbReference type="InterPro" id="IPR000792">
    <property type="entry name" value="Tscrpt_reg_LuxR_C"/>
</dbReference>
<reference evidence="3 4" key="1">
    <citation type="submission" date="2019-07" db="EMBL/GenBank/DDBJ databases">
        <title>Whole genome shotgun sequence of Nocardia ninae NBRC 108245.</title>
        <authorList>
            <person name="Hosoyama A."/>
            <person name="Uohara A."/>
            <person name="Ohji S."/>
            <person name="Ichikawa N."/>
        </authorList>
    </citation>
    <scope>NUCLEOTIDE SEQUENCE [LARGE SCALE GENOMIC DNA]</scope>
    <source>
        <strain evidence="3 4">NBRC 108245</strain>
    </source>
</reference>
<dbReference type="OrthoDB" id="3630021at2"/>
<dbReference type="PANTHER" id="PTHR47691">
    <property type="entry name" value="REGULATOR-RELATED"/>
    <property type="match status" value="1"/>
</dbReference>
<evidence type="ECO:0000313" key="4">
    <source>
        <dbReference type="Proteomes" id="UP000321424"/>
    </source>
</evidence>
<dbReference type="SMART" id="SM00421">
    <property type="entry name" value="HTH_LUXR"/>
    <property type="match status" value="1"/>
</dbReference>
<dbReference type="GO" id="GO:0003677">
    <property type="term" value="F:DNA binding"/>
    <property type="evidence" value="ECO:0007669"/>
    <property type="project" value="InterPro"/>
</dbReference>
<dbReference type="Pfam" id="PF00196">
    <property type="entry name" value="GerE"/>
    <property type="match status" value="1"/>
</dbReference>
<protein>
    <recommendedName>
        <fullName evidence="2">HTH luxR-type domain-containing protein</fullName>
    </recommendedName>
</protein>
<comment type="caution">
    <text evidence="3">The sequence shown here is derived from an EMBL/GenBank/DDBJ whole genome shotgun (WGS) entry which is preliminary data.</text>
</comment>
<dbReference type="PRINTS" id="PR00038">
    <property type="entry name" value="HTHLUXR"/>
</dbReference>
<evidence type="ECO:0000259" key="2">
    <source>
        <dbReference type="PROSITE" id="PS50043"/>
    </source>
</evidence>
<dbReference type="SUPFAM" id="SSF46894">
    <property type="entry name" value="C-terminal effector domain of the bipartite response regulators"/>
    <property type="match status" value="1"/>
</dbReference>
<dbReference type="CDD" id="cd06170">
    <property type="entry name" value="LuxR_C_like"/>
    <property type="match status" value="1"/>
</dbReference>
<dbReference type="Proteomes" id="UP000321424">
    <property type="component" value="Unassembled WGS sequence"/>
</dbReference>
<dbReference type="InterPro" id="IPR036388">
    <property type="entry name" value="WH-like_DNA-bd_sf"/>
</dbReference>
<proteinExistence type="predicted"/>
<evidence type="ECO:0000313" key="3">
    <source>
        <dbReference type="EMBL" id="GEM41020.1"/>
    </source>
</evidence>
<gene>
    <name evidence="3" type="ORF">NN4_55390</name>
</gene>
<dbReference type="Gene3D" id="3.40.50.300">
    <property type="entry name" value="P-loop containing nucleotide triphosphate hydrolases"/>
    <property type="match status" value="1"/>
</dbReference>
<organism evidence="3 4">
    <name type="scientific">Nocardia ninae NBRC 108245</name>
    <dbReference type="NCBI Taxonomy" id="1210091"/>
    <lineage>
        <taxon>Bacteria</taxon>
        <taxon>Bacillati</taxon>
        <taxon>Actinomycetota</taxon>
        <taxon>Actinomycetes</taxon>
        <taxon>Mycobacteriales</taxon>
        <taxon>Nocardiaceae</taxon>
        <taxon>Nocardia</taxon>
    </lineage>
</organism>
<accession>A0A511MK55</accession>
<name>A0A511MK55_9NOCA</name>
<sequence length="800" mass="86321">MVGDEVRPTLDGTYRLPTIIGRDAELAEVGRLLVDPRVRLLTLTGTAGVGKSRLARESLSDSAFHGCLDAMVDLGECADRASTWNAVLARASRRSLACAPQDLDPDAALAVLASRIGTCRAILLLDNCDRVVEQISTDVARLLEHCPNLVLVATSRVPFNLYRECVLCVRPLRTGCDTVDYYPGSAPAAQLLLDSIDSHYRGTAAVADRLVLDEIVRELDGVPLAIELAAGSIARIGPVRTLHRIEAGADLRSPSFVDVPVRHRTLHGAVEWGLGGVTPEVLDLLLRLSLYQSVIDTDMACLVAGKPEDETTIAMAELVQRSLLDHLSSGPHGHGYRLFATVRAYCRQVLAADPLRATAIRADHVDRLCRLAELIGPRFDQHEHRADALDAAGKQIVDFLSAVHYLIDTGRPERAVHLAAQLESAWIQHGYQSELESVLAKALEMSGRTALDPGVTVPLCLEVLGTWAGRSRRLRRAVELLTSSAAAYRRFGKHVDAARVTVVLIAVLIGLGERAAAKAQVAVASQYADELEGPWPSRLRGSAMLLRIPYPPTRDTEVLARLCGWARGLDSTARLIGLNTLARTQIGPLTADRAQSLYRENLADDDLETHALQAIVALEGCAMAYDAAGVEYAEPTVTLMLAARQLRATHGIPQLGAGDPAPSAVDHRNALGESRFREIMRKAGEMSLADAVAYACAGPTLPDPDGSPLAALTNRQREIARLVATGLTNRMIATQLGISEWTVVNHVRQVMIKLDCPSRLHVALVVERDSQPATEGAGRGEPVVDEHTGALPRMTVARKT</sequence>
<evidence type="ECO:0000256" key="1">
    <source>
        <dbReference type="SAM" id="MobiDB-lite"/>
    </source>
</evidence>
<dbReference type="Pfam" id="PF25872">
    <property type="entry name" value="HTH_77"/>
    <property type="match status" value="1"/>
</dbReference>
<dbReference type="InterPro" id="IPR058852">
    <property type="entry name" value="HTH_77"/>
</dbReference>
<dbReference type="InterPro" id="IPR016032">
    <property type="entry name" value="Sig_transdc_resp-reg_C-effctor"/>
</dbReference>
<dbReference type="Gene3D" id="1.10.10.10">
    <property type="entry name" value="Winged helix-like DNA-binding domain superfamily/Winged helix DNA-binding domain"/>
    <property type="match status" value="1"/>
</dbReference>
<dbReference type="GO" id="GO:0006355">
    <property type="term" value="P:regulation of DNA-templated transcription"/>
    <property type="evidence" value="ECO:0007669"/>
    <property type="project" value="InterPro"/>
</dbReference>
<keyword evidence="4" id="KW-1185">Reference proteome</keyword>
<dbReference type="SUPFAM" id="SSF52540">
    <property type="entry name" value="P-loop containing nucleoside triphosphate hydrolases"/>
    <property type="match status" value="1"/>
</dbReference>
<dbReference type="AlphaFoldDB" id="A0A511MK55"/>
<dbReference type="PROSITE" id="PS50043">
    <property type="entry name" value="HTH_LUXR_2"/>
    <property type="match status" value="1"/>
</dbReference>
<dbReference type="EMBL" id="BJXA01000044">
    <property type="protein sequence ID" value="GEM41020.1"/>
    <property type="molecule type" value="Genomic_DNA"/>
</dbReference>